<protein>
    <submittedName>
        <fullName evidence="2">Uncharacterized protein</fullName>
    </submittedName>
</protein>
<gene>
    <name evidence="2" type="ORF">PCOR1329_LOCUS47632</name>
</gene>
<evidence type="ECO:0000313" key="3">
    <source>
        <dbReference type="Proteomes" id="UP001189429"/>
    </source>
</evidence>
<evidence type="ECO:0000313" key="2">
    <source>
        <dbReference type="EMBL" id="CAK0857528.1"/>
    </source>
</evidence>
<evidence type="ECO:0000256" key="1">
    <source>
        <dbReference type="SAM" id="MobiDB-lite"/>
    </source>
</evidence>
<feature type="region of interest" description="Disordered" evidence="1">
    <location>
        <begin position="115"/>
        <end position="141"/>
    </location>
</feature>
<reference evidence="2" key="1">
    <citation type="submission" date="2023-10" db="EMBL/GenBank/DDBJ databases">
        <authorList>
            <person name="Chen Y."/>
            <person name="Shah S."/>
            <person name="Dougan E. K."/>
            <person name="Thang M."/>
            <person name="Chan C."/>
        </authorList>
    </citation>
    <scope>NUCLEOTIDE SEQUENCE [LARGE SCALE GENOMIC DNA]</scope>
</reference>
<sequence length="195" mass="20155">MLLMGGRVAALLRELHFETAALATASGGSLQWAFDCRAAKAASSGGDGGTENTVGLSSTGYKETLTIVDDKTSQKTADPPLALAPPAATAALPAPPLAEAAPAAAPAPQLTAALAPPEEGDEQSEDALANPPEEEEDDGDPNEKTLEILEQQAAFLECFMEELKGDRPLLLSQLNNLYKMRSGEETTSAPPGGQL</sequence>
<comment type="caution">
    <text evidence="2">The sequence shown here is derived from an EMBL/GenBank/DDBJ whole genome shotgun (WGS) entry which is preliminary data.</text>
</comment>
<dbReference type="EMBL" id="CAUYUJ010015738">
    <property type="protein sequence ID" value="CAK0857528.1"/>
    <property type="molecule type" value="Genomic_DNA"/>
</dbReference>
<dbReference type="Proteomes" id="UP001189429">
    <property type="component" value="Unassembled WGS sequence"/>
</dbReference>
<proteinExistence type="predicted"/>
<keyword evidence="3" id="KW-1185">Reference proteome</keyword>
<organism evidence="2 3">
    <name type="scientific">Prorocentrum cordatum</name>
    <dbReference type="NCBI Taxonomy" id="2364126"/>
    <lineage>
        <taxon>Eukaryota</taxon>
        <taxon>Sar</taxon>
        <taxon>Alveolata</taxon>
        <taxon>Dinophyceae</taxon>
        <taxon>Prorocentrales</taxon>
        <taxon>Prorocentraceae</taxon>
        <taxon>Prorocentrum</taxon>
    </lineage>
</organism>
<accession>A0ABN9UDG8</accession>
<name>A0ABN9UDG8_9DINO</name>